<gene>
    <name evidence="1" type="ORF">BDZ83DRAFT_614216</name>
</gene>
<dbReference type="RefSeq" id="XP_060367191.1">
    <property type="nucleotide sequence ID" value="XM_060507817.1"/>
</dbReference>
<dbReference type="EMBL" id="JAHMHS010000027">
    <property type="protein sequence ID" value="KAK1727136.1"/>
    <property type="molecule type" value="Genomic_DNA"/>
</dbReference>
<evidence type="ECO:0000313" key="2">
    <source>
        <dbReference type="Proteomes" id="UP001244207"/>
    </source>
</evidence>
<name>A0AAD8UTP3_GLOAC</name>
<organism evidence="1 2">
    <name type="scientific">Glomerella acutata</name>
    <name type="common">Colletotrichum acutatum</name>
    <dbReference type="NCBI Taxonomy" id="27357"/>
    <lineage>
        <taxon>Eukaryota</taxon>
        <taxon>Fungi</taxon>
        <taxon>Dikarya</taxon>
        <taxon>Ascomycota</taxon>
        <taxon>Pezizomycotina</taxon>
        <taxon>Sordariomycetes</taxon>
        <taxon>Hypocreomycetidae</taxon>
        <taxon>Glomerellales</taxon>
        <taxon>Glomerellaceae</taxon>
        <taxon>Colletotrichum</taxon>
        <taxon>Colletotrichum acutatum species complex</taxon>
    </lineage>
</organism>
<comment type="caution">
    <text evidence="1">The sequence shown here is derived from an EMBL/GenBank/DDBJ whole genome shotgun (WGS) entry which is preliminary data.</text>
</comment>
<dbReference type="Proteomes" id="UP001244207">
    <property type="component" value="Unassembled WGS sequence"/>
</dbReference>
<sequence length="86" mass="9418">MYGGKSTYCVYLYAKQQGCSAKDEKPKSLGIAPTVAVCSHLLATHWTTARCPRAKSALSCFAWLCCVFRSASLPSTPTEKMVHPFK</sequence>
<proteinExistence type="predicted"/>
<reference evidence="1" key="1">
    <citation type="submission" date="2021-12" db="EMBL/GenBank/DDBJ databases">
        <title>Comparative genomics, transcriptomics and evolutionary studies reveal genomic signatures of adaptation to plant cell wall in hemibiotrophic fungi.</title>
        <authorList>
            <consortium name="DOE Joint Genome Institute"/>
            <person name="Baroncelli R."/>
            <person name="Diaz J.F."/>
            <person name="Benocci T."/>
            <person name="Peng M."/>
            <person name="Battaglia E."/>
            <person name="Haridas S."/>
            <person name="Andreopoulos W."/>
            <person name="Labutti K."/>
            <person name="Pangilinan J."/>
            <person name="Floch G.L."/>
            <person name="Makela M.R."/>
            <person name="Henrissat B."/>
            <person name="Grigoriev I.V."/>
            <person name="Crouch J.A."/>
            <person name="De Vries R.P."/>
            <person name="Sukno S.A."/>
            <person name="Thon M.R."/>
        </authorList>
    </citation>
    <scope>NUCLEOTIDE SEQUENCE</scope>
    <source>
        <strain evidence="1">CBS 112980</strain>
    </source>
</reference>
<accession>A0AAD8UTP3</accession>
<dbReference type="GeneID" id="85391716"/>
<evidence type="ECO:0000313" key="1">
    <source>
        <dbReference type="EMBL" id="KAK1727136.1"/>
    </source>
</evidence>
<keyword evidence="2" id="KW-1185">Reference proteome</keyword>
<dbReference type="AlphaFoldDB" id="A0AAD8UTP3"/>
<protein>
    <submittedName>
        <fullName evidence="1">Uncharacterized protein</fullName>
    </submittedName>
</protein>